<dbReference type="PANTHER" id="PTHR45947:SF3">
    <property type="entry name" value="SULFOQUINOVOSYL TRANSFERASE SQD2"/>
    <property type="match status" value="1"/>
</dbReference>
<evidence type="ECO:0000259" key="3">
    <source>
        <dbReference type="Pfam" id="PF13439"/>
    </source>
</evidence>
<dbReference type="InterPro" id="IPR050194">
    <property type="entry name" value="Glycosyltransferase_grp1"/>
</dbReference>
<evidence type="ECO:0000313" key="4">
    <source>
        <dbReference type="EMBL" id="NIR75694.1"/>
    </source>
</evidence>
<dbReference type="PANTHER" id="PTHR45947">
    <property type="entry name" value="SULFOQUINOVOSYL TRANSFERASE SQD2"/>
    <property type="match status" value="1"/>
</dbReference>
<dbReference type="EMBL" id="JAACAK010000091">
    <property type="protein sequence ID" value="NIR75694.1"/>
    <property type="molecule type" value="Genomic_DNA"/>
</dbReference>
<dbReference type="Pfam" id="PF00534">
    <property type="entry name" value="Glycos_transf_1"/>
    <property type="match status" value="1"/>
</dbReference>
<organism evidence="4 5">
    <name type="scientific">Candidatus Kutchimonas denitrificans</name>
    <dbReference type="NCBI Taxonomy" id="3056748"/>
    <lineage>
        <taxon>Bacteria</taxon>
        <taxon>Pseudomonadati</taxon>
        <taxon>Gemmatimonadota</taxon>
        <taxon>Gemmatimonadia</taxon>
        <taxon>Candidatus Palauibacterales</taxon>
        <taxon>Candidatus Palauibacteraceae</taxon>
        <taxon>Candidatus Kutchimonas</taxon>
    </lineage>
</organism>
<dbReference type="GO" id="GO:0016757">
    <property type="term" value="F:glycosyltransferase activity"/>
    <property type="evidence" value="ECO:0007669"/>
    <property type="project" value="InterPro"/>
</dbReference>
<gene>
    <name evidence="4" type="ORF">GWO12_11380</name>
</gene>
<evidence type="ECO:0000256" key="1">
    <source>
        <dbReference type="SAM" id="MobiDB-lite"/>
    </source>
</evidence>
<feature type="domain" description="Glycosyl transferase family 1" evidence="2">
    <location>
        <begin position="190"/>
        <end position="349"/>
    </location>
</feature>
<sequence>MSSHRLNLLLINWQDIRNPQAGGAEIHLHEIFGRLARDGHVVTLLCSGWPDCPAREEVDGMSVHRVAGRHTFALQAAPYYLKHLRGQAFDLVVEDINKIPLYSPLWARPPVVALIPHLFGATAFQEASLPMATAVWIAERPVPFIYEGIPFQAISESTADDLAERGLPRSSVRVIHPGIDHDRFRPEPEARRYERPTFVYVGRLKRYKGLEYVIEAVARLAKEGIDLRLVVAGKGDHETALRAYAGDRAADRVEFLGYISEDEKLELLRKCWATVYPSPKEGWGITNVEAAASGTPALASDSPGLRESVAHEVSGLLVRHGDVSAWATALRRIALDADLRARLQAGARSFADQFSWDRTANETEAHLLEVLSQGPDRGHASSHTPGLEVA</sequence>
<evidence type="ECO:0000259" key="2">
    <source>
        <dbReference type="Pfam" id="PF00534"/>
    </source>
</evidence>
<comment type="caution">
    <text evidence="4">The sequence shown here is derived from an EMBL/GenBank/DDBJ whole genome shotgun (WGS) entry which is preliminary data.</text>
</comment>
<dbReference type="Proteomes" id="UP000702544">
    <property type="component" value="Unassembled WGS sequence"/>
</dbReference>
<reference evidence="4 5" key="1">
    <citation type="submission" date="2020-01" db="EMBL/GenBank/DDBJ databases">
        <title>Genomes assembled from Gulf of Kutch pelagic sediment metagenomes.</title>
        <authorList>
            <person name="Chandrashekar M."/>
            <person name="Mahajan M.S."/>
            <person name="Dave K.J."/>
            <person name="Vatsa P."/>
            <person name="Nathani N.M."/>
        </authorList>
    </citation>
    <scope>NUCLEOTIDE SEQUENCE [LARGE SCALE GENOMIC DNA]</scope>
    <source>
        <strain evidence="4">KS3-K002</strain>
    </source>
</reference>
<accession>A0AAE4Z9D5</accession>
<proteinExistence type="predicted"/>
<protein>
    <submittedName>
        <fullName evidence="4">Glycosyltransferase family 4 protein</fullName>
    </submittedName>
</protein>
<evidence type="ECO:0000313" key="5">
    <source>
        <dbReference type="Proteomes" id="UP000702544"/>
    </source>
</evidence>
<dbReference type="CDD" id="cd03801">
    <property type="entry name" value="GT4_PimA-like"/>
    <property type="match status" value="1"/>
</dbReference>
<feature type="domain" description="Glycosyltransferase subfamily 4-like N-terminal" evidence="3">
    <location>
        <begin position="22"/>
        <end position="183"/>
    </location>
</feature>
<dbReference type="InterPro" id="IPR028098">
    <property type="entry name" value="Glyco_trans_4-like_N"/>
</dbReference>
<dbReference type="SUPFAM" id="SSF53756">
    <property type="entry name" value="UDP-Glycosyltransferase/glycogen phosphorylase"/>
    <property type="match status" value="1"/>
</dbReference>
<dbReference type="Gene3D" id="3.40.50.2000">
    <property type="entry name" value="Glycogen Phosphorylase B"/>
    <property type="match status" value="2"/>
</dbReference>
<dbReference type="Pfam" id="PF13439">
    <property type="entry name" value="Glyco_transf_4"/>
    <property type="match status" value="1"/>
</dbReference>
<dbReference type="AlphaFoldDB" id="A0AAE4Z9D5"/>
<dbReference type="InterPro" id="IPR001296">
    <property type="entry name" value="Glyco_trans_1"/>
</dbReference>
<feature type="region of interest" description="Disordered" evidence="1">
    <location>
        <begin position="371"/>
        <end position="390"/>
    </location>
</feature>
<name>A0AAE4Z9D5_9BACT</name>